<reference evidence="1 2" key="1">
    <citation type="submission" date="2024-01" db="EMBL/GenBank/DDBJ databases">
        <title>The strains designed SYSU M86414 and SYSU M84420 isolated from the marine sediment in San Sha City (Hainan Province, China).</title>
        <authorList>
            <person name="Guo D."/>
        </authorList>
    </citation>
    <scope>NUCLEOTIDE SEQUENCE [LARGE SCALE GENOMIC DNA]</scope>
    <source>
        <strain evidence="1 2">SYSU M84420</strain>
    </source>
</reference>
<gene>
    <name evidence="1" type="ORF">VOP03_01820</name>
</gene>
<evidence type="ECO:0000313" key="2">
    <source>
        <dbReference type="Proteomes" id="UP001355298"/>
    </source>
</evidence>
<comment type="caution">
    <text evidence="1">The sequence shown here is derived from an EMBL/GenBank/DDBJ whole genome shotgun (WGS) entry which is preliminary data.</text>
</comment>
<dbReference type="Proteomes" id="UP001355298">
    <property type="component" value="Unassembled WGS sequence"/>
</dbReference>
<evidence type="ECO:0000313" key="1">
    <source>
        <dbReference type="EMBL" id="MEC4264071.1"/>
    </source>
</evidence>
<keyword evidence="2" id="KW-1185">Reference proteome</keyword>
<proteinExistence type="predicted"/>
<protein>
    <submittedName>
        <fullName evidence="1">Uncharacterized protein</fullName>
    </submittedName>
</protein>
<accession>A0ABU6ILT3</accession>
<organism evidence="1 2">
    <name type="scientific">Flagellimonas halotolerans</name>
    <dbReference type="NCBI Taxonomy" id="3112164"/>
    <lineage>
        <taxon>Bacteria</taxon>
        <taxon>Pseudomonadati</taxon>
        <taxon>Bacteroidota</taxon>
        <taxon>Flavobacteriia</taxon>
        <taxon>Flavobacteriales</taxon>
        <taxon>Flavobacteriaceae</taxon>
        <taxon>Flagellimonas</taxon>
    </lineage>
</organism>
<dbReference type="EMBL" id="JAYMGW010000001">
    <property type="protein sequence ID" value="MEC4264071.1"/>
    <property type="molecule type" value="Genomic_DNA"/>
</dbReference>
<name>A0ABU6ILT3_9FLAO</name>
<sequence length="198" mass="23408">MALYNGPIFKERSRGASDTHAYFLESNFLKGDIIFDGQPYFEQNLKYNVHLDELLITPRFNPTGLLVRLVKNKVKEFTINGHRFIRLPSTLMGGQQYGYLEVLESEEGGLLLKKYRKKRVESRRENQVITEYEESTDYILLHRGELFEANTKNQWSHVFVAQKKELRDFFKQNRIAFKTDKDTFFKLLFNKLVNPTEL</sequence>
<dbReference type="RefSeq" id="WP_326276872.1">
    <property type="nucleotide sequence ID" value="NZ_JAYKYV010000001.1"/>
</dbReference>